<evidence type="ECO:0000256" key="6">
    <source>
        <dbReference type="PROSITE-ProRule" id="PRU00284"/>
    </source>
</evidence>
<keyword evidence="3 9" id="KW-0472">Membrane</keyword>
<dbReference type="CDD" id="cd06225">
    <property type="entry name" value="HAMP"/>
    <property type="match status" value="1"/>
</dbReference>
<dbReference type="GO" id="GO:0007165">
    <property type="term" value="P:signal transduction"/>
    <property type="evidence" value="ECO:0007669"/>
    <property type="project" value="UniProtKB-KW"/>
</dbReference>
<dbReference type="Proteomes" id="UP000297900">
    <property type="component" value="Unassembled WGS sequence"/>
</dbReference>
<evidence type="ECO:0000256" key="5">
    <source>
        <dbReference type="ARBA" id="ARBA00029447"/>
    </source>
</evidence>
<protein>
    <submittedName>
        <fullName evidence="12">Methyl-accepting chemotaxis protein</fullName>
    </submittedName>
</protein>
<dbReference type="InterPro" id="IPR004089">
    <property type="entry name" value="MCPsignal_dom"/>
</dbReference>
<proteinExistence type="inferred from homology"/>
<evidence type="ECO:0000256" key="9">
    <source>
        <dbReference type="SAM" id="Phobius"/>
    </source>
</evidence>
<dbReference type="GO" id="GO:0006935">
    <property type="term" value="P:chemotaxis"/>
    <property type="evidence" value="ECO:0007669"/>
    <property type="project" value="InterPro"/>
</dbReference>
<dbReference type="PANTHER" id="PTHR32089">
    <property type="entry name" value="METHYL-ACCEPTING CHEMOTAXIS PROTEIN MCPB"/>
    <property type="match status" value="1"/>
</dbReference>
<dbReference type="Gene3D" id="1.10.287.950">
    <property type="entry name" value="Methyl-accepting chemotaxis protein"/>
    <property type="match status" value="1"/>
</dbReference>
<evidence type="ECO:0000313" key="13">
    <source>
        <dbReference type="Proteomes" id="UP000297900"/>
    </source>
</evidence>
<reference evidence="12 13" key="1">
    <citation type="submission" date="2019-03" db="EMBL/GenBank/DDBJ databases">
        <title>Cohnella endophytica sp. nov., a novel endophytic bacterium isolated from bark of Sonneratia apetala.</title>
        <authorList>
            <person name="Tuo L."/>
        </authorList>
    </citation>
    <scope>NUCLEOTIDE SEQUENCE [LARGE SCALE GENOMIC DNA]</scope>
    <source>
        <strain evidence="12 13">CCTCC AB 208254</strain>
    </source>
</reference>
<evidence type="ECO:0000256" key="1">
    <source>
        <dbReference type="ARBA" id="ARBA00004236"/>
    </source>
</evidence>
<evidence type="ECO:0000256" key="2">
    <source>
        <dbReference type="ARBA" id="ARBA00022475"/>
    </source>
</evidence>
<accession>A0A4Y8LXI0</accession>
<dbReference type="PROSITE" id="PS50111">
    <property type="entry name" value="CHEMOTAXIS_TRANSDUC_2"/>
    <property type="match status" value="1"/>
</dbReference>
<comment type="similarity">
    <text evidence="5">Belongs to the methyl-accepting chemotaxis (MCP) protein family.</text>
</comment>
<dbReference type="PANTHER" id="PTHR32089:SF112">
    <property type="entry name" value="LYSOZYME-LIKE PROTEIN-RELATED"/>
    <property type="match status" value="1"/>
</dbReference>
<gene>
    <name evidence="12" type="ORF">E2980_12835</name>
</gene>
<dbReference type="OrthoDB" id="107771at2"/>
<evidence type="ECO:0000259" key="10">
    <source>
        <dbReference type="PROSITE" id="PS50111"/>
    </source>
</evidence>
<dbReference type="InterPro" id="IPR004090">
    <property type="entry name" value="Chemotax_Me-accpt_rcpt"/>
</dbReference>
<feature type="region of interest" description="Disordered" evidence="8">
    <location>
        <begin position="511"/>
        <end position="539"/>
    </location>
</feature>
<evidence type="ECO:0000256" key="7">
    <source>
        <dbReference type="SAM" id="Coils"/>
    </source>
</evidence>
<dbReference type="SMART" id="SM00283">
    <property type="entry name" value="MA"/>
    <property type="match status" value="1"/>
</dbReference>
<organism evidence="12 13">
    <name type="scientific">Cohnella luojiensis</name>
    <dbReference type="NCBI Taxonomy" id="652876"/>
    <lineage>
        <taxon>Bacteria</taxon>
        <taxon>Bacillati</taxon>
        <taxon>Bacillota</taxon>
        <taxon>Bacilli</taxon>
        <taxon>Bacillales</taxon>
        <taxon>Paenibacillaceae</taxon>
        <taxon>Cohnella</taxon>
    </lineage>
</organism>
<dbReference type="Pfam" id="PF12729">
    <property type="entry name" value="4HB_MCP_1"/>
    <property type="match status" value="1"/>
</dbReference>
<name>A0A4Y8LXI0_9BACL</name>
<dbReference type="PROSITE" id="PS50885">
    <property type="entry name" value="HAMP"/>
    <property type="match status" value="1"/>
</dbReference>
<dbReference type="InterPro" id="IPR024478">
    <property type="entry name" value="HlyB_4HB_MCP"/>
</dbReference>
<keyword evidence="9" id="KW-0812">Transmembrane</keyword>
<comment type="subcellular location">
    <subcellularLocation>
        <location evidence="1">Cell membrane</location>
    </subcellularLocation>
</comment>
<feature type="transmembrane region" description="Helical" evidence="9">
    <location>
        <begin position="21"/>
        <end position="43"/>
    </location>
</feature>
<keyword evidence="13" id="KW-1185">Reference proteome</keyword>
<keyword evidence="4 6" id="KW-0807">Transducer</keyword>
<dbReference type="SUPFAM" id="SSF58104">
    <property type="entry name" value="Methyl-accepting chemotaxis protein (MCP) signaling domain"/>
    <property type="match status" value="1"/>
</dbReference>
<evidence type="ECO:0000259" key="11">
    <source>
        <dbReference type="PROSITE" id="PS50885"/>
    </source>
</evidence>
<dbReference type="SMART" id="SM00304">
    <property type="entry name" value="HAMP"/>
    <property type="match status" value="1"/>
</dbReference>
<keyword evidence="7" id="KW-0175">Coiled coil</keyword>
<dbReference type="EMBL" id="SOMN01000017">
    <property type="protein sequence ID" value="TFE25797.1"/>
    <property type="molecule type" value="Genomic_DNA"/>
</dbReference>
<feature type="domain" description="Methyl-accepting transducer" evidence="10">
    <location>
        <begin position="289"/>
        <end position="525"/>
    </location>
</feature>
<dbReference type="Pfam" id="PF00015">
    <property type="entry name" value="MCPsignal"/>
    <property type="match status" value="1"/>
</dbReference>
<dbReference type="AlphaFoldDB" id="A0A4Y8LXI0"/>
<dbReference type="GO" id="GO:0004888">
    <property type="term" value="F:transmembrane signaling receptor activity"/>
    <property type="evidence" value="ECO:0007669"/>
    <property type="project" value="InterPro"/>
</dbReference>
<feature type="coiled-coil region" evidence="7">
    <location>
        <begin position="549"/>
        <end position="576"/>
    </location>
</feature>
<dbReference type="InterPro" id="IPR003660">
    <property type="entry name" value="HAMP_dom"/>
</dbReference>
<keyword evidence="2" id="KW-1003">Cell membrane</keyword>
<keyword evidence="9" id="KW-1133">Transmembrane helix</keyword>
<evidence type="ECO:0000313" key="12">
    <source>
        <dbReference type="EMBL" id="TFE25797.1"/>
    </source>
</evidence>
<dbReference type="PRINTS" id="PR00260">
    <property type="entry name" value="CHEMTRNSDUCR"/>
</dbReference>
<feature type="transmembrane region" description="Helical" evidence="9">
    <location>
        <begin position="190"/>
        <end position="215"/>
    </location>
</feature>
<evidence type="ECO:0000256" key="8">
    <source>
        <dbReference type="SAM" id="MobiDB-lite"/>
    </source>
</evidence>
<dbReference type="GO" id="GO:0005886">
    <property type="term" value="C:plasma membrane"/>
    <property type="evidence" value="ECO:0007669"/>
    <property type="project" value="UniProtKB-SubCell"/>
</dbReference>
<evidence type="ECO:0000256" key="4">
    <source>
        <dbReference type="ARBA" id="ARBA00023224"/>
    </source>
</evidence>
<sequence length="576" mass="62082">MREIVDAFILWGGQINMSRKLIGAFVAISLIVALTSMLSYLFIQRIHQSSERLLNHQAEVLTSVARIHSLTESQKGLLFRYLVKPDKALEQELGMVNRQLEEEIVRLSASTLENGVGIEAQSLQESNQTFARLVAKVTDYVHQGKPELASSEAEMWAVPTTDTMSQAAISIQESEQKWMGEAKVANQDRVYATIMILAGASLLALLLAVIIGWLLSRMIVRPMKSLVAAASRIASGDLTGDRIQVRNRDELGKLADAFNEMKENLHGLIRQAGSNAGQVANAAEGLRNHSEKLGGLSEGIAEVIQQIASGSEMQLLNVHQGVSEMENMLVSTAGIENATGIVSDRSMLALEAATAGKHSIGQAMRQMETIRGQMDGLASAVQRLAGRTAHINRTANVISTIARQTNMLALNASIEASRAGIQGKGFAVVAEEVRKLSGQTAQAAGEVGSITDNIRDEMDEVAASTDSGYREVSIGIEIVRQADEAFARIEGAVAEVALQVKETIRRSADMAERSSAASQAMEGIREVTEQTAAGARGVTNSTEEQFASMEEIIASAALLSKEAEELQSRIARFKVE</sequence>
<dbReference type="Pfam" id="PF00672">
    <property type="entry name" value="HAMP"/>
    <property type="match status" value="1"/>
</dbReference>
<comment type="caution">
    <text evidence="12">The sequence shown here is derived from an EMBL/GenBank/DDBJ whole genome shotgun (WGS) entry which is preliminary data.</text>
</comment>
<feature type="domain" description="HAMP" evidence="11">
    <location>
        <begin position="217"/>
        <end position="270"/>
    </location>
</feature>
<dbReference type="Gene3D" id="6.10.340.10">
    <property type="match status" value="1"/>
</dbReference>
<evidence type="ECO:0000256" key="3">
    <source>
        <dbReference type="ARBA" id="ARBA00023136"/>
    </source>
</evidence>